<evidence type="ECO:0000313" key="1">
    <source>
        <dbReference type="EMBL" id="OAJ49110.1"/>
    </source>
</evidence>
<name>A0A9X5KWB5_PSEMA</name>
<dbReference type="EMBL" id="LKEG01000035">
    <property type="protein sequence ID" value="OAJ49110.1"/>
    <property type="molecule type" value="Genomic_DNA"/>
</dbReference>
<gene>
    <name evidence="1" type="ORF">AO064_02120</name>
</gene>
<dbReference type="Proteomes" id="UP000077563">
    <property type="component" value="Unassembled WGS sequence"/>
</dbReference>
<reference evidence="1 2" key="1">
    <citation type="submission" date="2015-09" db="EMBL/GenBank/DDBJ databases">
        <title>Genome sequence of Pseudomonas marginalis ICMP 3553.</title>
        <authorList>
            <person name="Visnovsky S."/>
            <person name="Lu A."/>
            <person name="Panda P."/>
            <person name="Pitman A."/>
        </authorList>
    </citation>
    <scope>NUCLEOTIDE SEQUENCE [LARGE SCALE GENOMIC DNA]</scope>
    <source>
        <strain evidence="1 2">ICMP 3553</strain>
    </source>
</reference>
<evidence type="ECO:0000313" key="2">
    <source>
        <dbReference type="Proteomes" id="UP000077563"/>
    </source>
</evidence>
<sequence>MQPSARRSAVKAWADIYAHAVDEQDIEDKYFKLLRRADDMESTGLINEKEWRRLVRRAGEFLASTAE</sequence>
<protein>
    <submittedName>
        <fullName evidence="1">Uncharacterized protein</fullName>
    </submittedName>
</protein>
<dbReference type="RefSeq" id="WP_064053342.1">
    <property type="nucleotide sequence ID" value="NZ_LKEG01000035.1"/>
</dbReference>
<accession>A0A9X5KWB5</accession>
<dbReference type="AlphaFoldDB" id="A0A9X5KWB5"/>
<comment type="caution">
    <text evidence="1">The sequence shown here is derived from an EMBL/GenBank/DDBJ whole genome shotgun (WGS) entry which is preliminary data.</text>
</comment>
<proteinExistence type="predicted"/>
<organism evidence="1 2">
    <name type="scientific">Pseudomonas marginalis</name>
    <name type="common">Pseudomonas panacis</name>
    <dbReference type="NCBI Taxonomy" id="298"/>
    <lineage>
        <taxon>Bacteria</taxon>
        <taxon>Pseudomonadati</taxon>
        <taxon>Pseudomonadota</taxon>
        <taxon>Gammaproteobacteria</taxon>
        <taxon>Pseudomonadales</taxon>
        <taxon>Pseudomonadaceae</taxon>
        <taxon>Pseudomonas</taxon>
    </lineage>
</organism>